<name>A0A8B7ZX68_ACAPL</name>
<feature type="region of interest" description="Disordered" evidence="1">
    <location>
        <begin position="1"/>
        <end position="25"/>
    </location>
</feature>
<accession>A0A8B7ZX68</accession>
<sequence>MKAGEAPRRSGRLASKPRPTFKEEELTNEELMEAMEEFDPADAMGPGFHFIQATRLLEVVEVPLVADSRHLLAASPHPPPVEDPKHPPDLRSTLVAQADRQGWYSLEKKKSKTTNDTFMMYKN</sequence>
<dbReference type="AlphaFoldDB" id="A0A8B7ZX68"/>
<evidence type="ECO:0000313" key="3">
    <source>
        <dbReference type="RefSeq" id="XP_022110143.1"/>
    </source>
</evidence>
<dbReference type="Proteomes" id="UP000694845">
    <property type="component" value="Unplaced"/>
</dbReference>
<protein>
    <submittedName>
        <fullName evidence="3">Uncharacterized protein LOC110989813</fullName>
    </submittedName>
</protein>
<dbReference type="KEGG" id="aplc:110989813"/>
<organism evidence="2 3">
    <name type="scientific">Acanthaster planci</name>
    <name type="common">Crown-of-thorns starfish</name>
    <dbReference type="NCBI Taxonomy" id="133434"/>
    <lineage>
        <taxon>Eukaryota</taxon>
        <taxon>Metazoa</taxon>
        <taxon>Echinodermata</taxon>
        <taxon>Eleutherozoa</taxon>
        <taxon>Asterozoa</taxon>
        <taxon>Asteroidea</taxon>
        <taxon>Valvatacea</taxon>
        <taxon>Valvatida</taxon>
        <taxon>Acanthasteridae</taxon>
        <taxon>Acanthaster</taxon>
    </lineage>
</organism>
<reference evidence="3" key="1">
    <citation type="submission" date="2025-08" db="UniProtKB">
        <authorList>
            <consortium name="RefSeq"/>
        </authorList>
    </citation>
    <scope>IDENTIFICATION</scope>
</reference>
<dbReference type="RefSeq" id="XP_022110143.1">
    <property type="nucleotide sequence ID" value="XM_022254451.1"/>
</dbReference>
<dbReference type="GeneID" id="110989813"/>
<evidence type="ECO:0000313" key="2">
    <source>
        <dbReference type="Proteomes" id="UP000694845"/>
    </source>
</evidence>
<gene>
    <name evidence="3" type="primary">LOC110989813</name>
</gene>
<keyword evidence="2" id="KW-1185">Reference proteome</keyword>
<proteinExistence type="predicted"/>
<evidence type="ECO:0000256" key="1">
    <source>
        <dbReference type="SAM" id="MobiDB-lite"/>
    </source>
</evidence>